<dbReference type="AlphaFoldDB" id="A0AAD6ZYK0"/>
<evidence type="ECO:0000256" key="1">
    <source>
        <dbReference type="SAM" id="MobiDB-lite"/>
    </source>
</evidence>
<feature type="region of interest" description="Disordered" evidence="1">
    <location>
        <begin position="69"/>
        <end position="174"/>
    </location>
</feature>
<reference evidence="2" key="1">
    <citation type="submission" date="2023-03" db="EMBL/GenBank/DDBJ databases">
        <title>Massive genome expansion in bonnet fungi (Mycena s.s.) driven by repeated elements and novel gene families across ecological guilds.</title>
        <authorList>
            <consortium name="Lawrence Berkeley National Laboratory"/>
            <person name="Harder C.B."/>
            <person name="Miyauchi S."/>
            <person name="Viragh M."/>
            <person name="Kuo A."/>
            <person name="Thoen E."/>
            <person name="Andreopoulos B."/>
            <person name="Lu D."/>
            <person name="Skrede I."/>
            <person name="Drula E."/>
            <person name="Henrissat B."/>
            <person name="Morin E."/>
            <person name="Kohler A."/>
            <person name="Barry K."/>
            <person name="LaButti K."/>
            <person name="Morin E."/>
            <person name="Salamov A."/>
            <person name="Lipzen A."/>
            <person name="Mereny Z."/>
            <person name="Hegedus B."/>
            <person name="Baldrian P."/>
            <person name="Stursova M."/>
            <person name="Weitz H."/>
            <person name="Taylor A."/>
            <person name="Grigoriev I.V."/>
            <person name="Nagy L.G."/>
            <person name="Martin F."/>
            <person name="Kauserud H."/>
        </authorList>
    </citation>
    <scope>NUCLEOTIDE SEQUENCE</scope>
    <source>
        <strain evidence="2">CBHHK002</strain>
    </source>
</reference>
<organism evidence="2 3">
    <name type="scientific">Mycena albidolilacea</name>
    <dbReference type="NCBI Taxonomy" id="1033008"/>
    <lineage>
        <taxon>Eukaryota</taxon>
        <taxon>Fungi</taxon>
        <taxon>Dikarya</taxon>
        <taxon>Basidiomycota</taxon>
        <taxon>Agaricomycotina</taxon>
        <taxon>Agaricomycetes</taxon>
        <taxon>Agaricomycetidae</taxon>
        <taxon>Agaricales</taxon>
        <taxon>Marasmiineae</taxon>
        <taxon>Mycenaceae</taxon>
        <taxon>Mycena</taxon>
    </lineage>
</organism>
<proteinExistence type="predicted"/>
<dbReference type="EMBL" id="JARIHO010000021">
    <property type="protein sequence ID" value="KAJ7346067.1"/>
    <property type="molecule type" value="Genomic_DNA"/>
</dbReference>
<evidence type="ECO:0000313" key="3">
    <source>
        <dbReference type="Proteomes" id="UP001218218"/>
    </source>
</evidence>
<name>A0AAD6ZYK0_9AGAR</name>
<gene>
    <name evidence="2" type="ORF">DFH08DRAFT_809908</name>
</gene>
<keyword evidence="3" id="KW-1185">Reference proteome</keyword>
<feature type="compositionally biased region" description="Acidic residues" evidence="1">
    <location>
        <begin position="104"/>
        <end position="117"/>
    </location>
</feature>
<sequence>MYLCPGLQFEHKSKLILCRAWPRVGSIATPVISDFGFPKAFPIISKYRDASAKHASICFFIRKERNRERDRRAKARKGTGTAGDGVEEADVESWMEGAMREAQEEADEDGDADDSDADVQMSGGEGSQDDSASDEEAASSDIDADEHMSTNPNHRPEHLFTCQPRRPPARGARSAGGWVRTECVSVRTAVLSTHALDKEGRTTVGMREPARRMCNESGRHGMKSKISRSSGSINKLSCHCPSARKKRTVIAHVLGGFEPPFISSTFGCRRTRVYLLKGSRLIPTKQPKPQDLVLCSGVRVAGNHECEFGLSPNPKPKSRSVKIRESVPVPFPIPVNNSVKSRKPFR</sequence>
<protein>
    <submittedName>
        <fullName evidence="2">Uncharacterized protein</fullName>
    </submittedName>
</protein>
<accession>A0AAD6ZYK0</accession>
<comment type="caution">
    <text evidence="2">The sequence shown here is derived from an EMBL/GenBank/DDBJ whole genome shotgun (WGS) entry which is preliminary data.</text>
</comment>
<feature type="compositionally biased region" description="Acidic residues" evidence="1">
    <location>
        <begin position="127"/>
        <end position="144"/>
    </location>
</feature>
<dbReference type="Proteomes" id="UP001218218">
    <property type="component" value="Unassembled WGS sequence"/>
</dbReference>
<evidence type="ECO:0000313" key="2">
    <source>
        <dbReference type="EMBL" id="KAJ7346067.1"/>
    </source>
</evidence>